<name>A0A1Q5PUQ5_9ACTO</name>
<dbReference type="AlphaFoldDB" id="A0A1Q5PUQ5"/>
<reference evidence="2" key="1">
    <citation type="submission" date="2016-12" db="EMBL/GenBank/DDBJ databases">
        <authorList>
            <person name="Meng X."/>
        </authorList>
    </citation>
    <scope>NUCLEOTIDE SEQUENCE [LARGE SCALE GENOMIC DNA]</scope>
    <source>
        <strain evidence="2">DSM 20732</strain>
    </source>
</reference>
<evidence type="ECO:0000313" key="2">
    <source>
        <dbReference type="Proteomes" id="UP000185612"/>
    </source>
</evidence>
<accession>A0A1Q5PUQ5</accession>
<comment type="caution">
    <text evidence="1">The sequence shown here is derived from an EMBL/GenBank/DDBJ whole genome shotgun (WGS) entry which is preliminary data.</text>
</comment>
<evidence type="ECO:0008006" key="3">
    <source>
        <dbReference type="Google" id="ProtNLM"/>
    </source>
</evidence>
<sequence>MDVEEAVRALADLPGVAAAQTRVRQAAAELRWHEALRRRWREARAENAVRTAVSLAALAGARVPAEVLRPQLAAGQLVTTPTTRPAEAVALRAWHACVSVVDQFAPLAGRPQRQSPLPLPQLLAGWHRCLLGPQAGGEAAEIARPRPGSQARLRQVVEVVAANGSALVRAAVAWGELASGQIFAAASDQLGILTAWYVAVISGLEPTGVVHPALLPVQEPAGYAAAREAYASGTAAGVAQWIDFVARTYLAGAAEGRQVCDQVLAGRTA</sequence>
<dbReference type="Proteomes" id="UP000185612">
    <property type="component" value="Unassembled WGS sequence"/>
</dbReference>
<dbReference type="RefSeq" id="WP_073825222.1">
    <property type="nucleotide sequence ID" value="NZ_MQVS01000008.1"/>
</dbReference>
<gene>
    <name evidence="1" type="ORF">BSZ40_08430</name>
</gene>
<proteinExistence type="predicted"/>
<dbReference type="STRING" id="52770.BSZ40_08430"/>
<organism evidence="1 2">
    <name type="scientific">Buchananella hordeovulneris</name>
    <dbReference type="NCBI Taxonomy" id="52770"/>
    <lineage>
        <taxon>Bacteria</taxon>
        <taxon>Bacillati</taxon>
        <taxon>Actinomycetota</taxon>
        <taxon>Actinomycetes</taxon>
        <taxon>Actinomycetales</taxon>
        <taxon>Actinomycetaceae</taxon>
        <taxon>Buchananella</taxon>
    </lineage>
</organism>
<dbReference type="EMBL" id="MQVS01000008">
    <property type="protein sequence ID" value="OKL51324.1"/>
    <property type="molecule type" value="Genomic_DNA"/>
</dbReference>
<evidence type="ECO:0000313" key="1">
    <source>
        <dbReference type="EMBL" id="OKL51324.1"/>
    </source>
</evidence>
<protein>
    <recommendedName>
        <fullName evidence="3">Cell filamentation protein Fic</fullName>
    </recommendedName>
</protein>
<dbReference type="InParanoid" id="A0A1Q5PUQ5"/>
<keyword evidence="2" id="KW-1185">Reference proteome</keyword>